<dbReference type="OrthoDB" id="3216283at2"/>
<accession>A0A3D9V3E0</accession>
<reference evidence="3 4" key="1">
    <citation type="submission" date="2018-08" db="EMBL/GenBank/DDBJ databases">
        <title>Sequencing the genomes of 1000 actinobacteria strains.</title>
        <authorList>
            <person name="Klenk H.-P."/>
        </authorList>
    </citation>
    <scope>NUCLEOTIDE SEQUENCE [LARGE SCALE GENOMIC DNA]</scope>
    <source>
        <strain evidence="3 4">DSM 22891</strain>
    </source>
</reference>
<feature type="domain" description="NADP-dependent oxidoreductase" evidence="2">
    <location>
        <begin position="20"/>
        <end position="322"/>
    </location>
</feature>
<dbReference type="GO" id="GO:0016491">
    <property type="term" value="F:oxidoreductase activity"/>
    <property type="evidence" value="ECO:0007669"/>
    <property type="project" value="UniProtKB-KW"/>
</dbReference>
<dbReference type="AlphaFoldDB" id="A0A3D9V3E0"/>
<sequence>MLGTGITTARLGRTDLSITRLGLGLWTLGPRDAARHPEADERAIKAIRLAVERGVNWIDTAAVYGLGHSETLIRRALEPLPPDERPAVFTKCGVVWDDTRPSAPPRRVGDAASLRAGAYASLRRLGVEHLDLLQMHWPPQDGTPVEDYWQTLLDLKAEGVARYVGLANHSVDQLHAAERLGHVDAVKQPFSIAQREFAGRELPWCLEHGTGVLVYRPMRAGLFSLGFTRRTAVTVPTEDWRSRRPHFTDKEEANAALVEAVRPVAERHGVSVGVLAVAWTLAWSGVSGVMVGARREEQVEAWLPADRLRLTDTDLLEIAAAIERTGAGEGPSRP</sequence>
<dbReference type="InterPro" id="IPR023210">
    <property type="entry name" value="NADP_OxRdtase_dom"/>
</dbReference>
<dbReference type="InterPro" id="IPR036812">
    <property type="entry name" value="NAD(P)_OxRdtase_dom_sf"/>
</dbReference>
<dbReference type="SUPFAM" id="SSF51430">
    <property type="entry name" value="NAD(P)-linked oxidoreductase"/>
    <property type="match status" value="1"/>
</dbReference>
<evidence type="ECO:0000256" key="1">
    <source>
        <dbReference type="ARBA" id="ARBA00023002"/>
    </source>
</evidence>
<organism evidence="3 4">
    <name type="scientific">Thermasporomyces composti</name>
    <dbReference type="NCBI Taxonomy" id="696763"/>
    <lineage>
        <taxon>Bacteria</taxon>
        <taxon>Bacillati</taxon>
        <taxon>Actinomycetota</taxon>
        <taxon>Actinomycetes</taxon>
        <taxon>Propionibacteriales</taxon>
        <taxon>Nocardioidaceae</taxon>
        <taxon>Thermasporomyces</taxon>
    </lineage>
</organism>
<dbReference type="Pfam" id="PF00248">
    <property type="entry name" value="Aldo_ket_red"/>
    <property type="match status" value="1"/>
</dbReference>
<name>A0A3D9V3E0_THECX</name>
<comment type="caution">
    <text evidence="3">The sequence shown here is derived from an EMBL/GenBank/DDBJ whole genome shotgun (WGS) entry which is preliminary data.</text>
</comment>
<evidence type="ECO:0000313" key="4">
    <source>
        <dbReference type="Proteomes" id="UP000256485"/>
    </source>
</evidence>
<dbReference type="RefSeq" id="WP_115849604.1">
    <property type="nucleotide sequence ID" value="NZ_QTUC01000001.1"/>
</dbReference>
<protein>
    <submittedName>
        <fullName evidence="3">Aryl-alcohol dehydrogenase-like predicted oxidoreductase</fullName>
    </submittedName>
</protein>
<dbReference type="Proteomes" id="UP000256485">
    <property type="component" value="Unassembled WGS sequence"/>
</dbReference>
<evidence type="ECO:0000313" key="3">
    <source>
        <dbReference type="EMBL" id="REF35896.1"/>
    </source>
</evidence>
<keyword evidence="4" id="KW-1185">Reference proteome</keyword>
<gene>
    <name evidence="3" type="ORF">DFJ64_1288</name>
</gene>
<dbReference type="PANTHER" id="PTHR43364">
    <property type="entry name" value="NADH-SPECIFIC METHYLGLYOXAL REDUCTASE-RELATED"/>
    <property type="match status" value="1"/>
</dbReference>
<dbReference type="EMBL" id="QTUC01000001">
    <property type="protein sequence ID" value="REF35896.1"/>
    <property type="molecule type" value="Genomic_DNA"/>
</dbReference>
<keyword evidence="1" id="KW-0560">Oxidoreductase</keyword>
<dbReference type="Gene3D" id="3.20.20.100">
    <property type="entry name" value="NADP-dependent oxidoreductase domain"/>
    <property type="match status" value="1"/>
</dbReference>
<proteinExistence type="predicted"/>
<evidence type="ECO:0000259" key="2">
    <source>
        <dbReference type="Pfam" id="PF00248"/>
    </source>
</evidence>
<dbReference type="InterPro" id="IPR050523">
    <property type="entry name" value="AKR_Detox_Biosynth"/>
</dbReference>
<dbReference type="PANTHER" id="PTHR43364:SF4">
    <property type="entry name" value="NAD(P)-LINKED OXIDOREDUCTASE SUPERFAMILY PROTEIN"/>
    <property type="match status" value="1"/>
</dbReference>
<dbReference type="GO" id="GO:0005829">
    <property type="term" value="C:cytosol"/>
    <property type="evidence" value="ECO:0007669"/>
    <property type="project" value="TreeGrafter"/>
</dbReference>